<evidence type="ECO:0000313" key="3">
    <source>
        <dbReference type="Proteomes" id="UP000295122"/>
    </source>
</evidence>
<dbReference type="Proteomes" id="UP000295122">
    <property type="component" value="Unassembled WGS sequence"/>
</dbReference>
<name>A0A4R7C4N0_9HYPH</name>
<accession>A0A4R7C4N0</accession>
<dbReference type="AlphaFoldDB" id="A0A4R7C4N0"/>
<comment type="caution">
    <text evidence="2">The sequence shown here is derived from an EMBL/GenBank/DDBJ whole genome shotgun (WGS) entry which is preliminary data.</text>
</comment>
<feature type="compositionally biased region" description="Basic and acidic residues" evidence="1">
    <location>
        <begin position="1"/>
        <end position="13"/>
    </location>
</feature>
<dbReference type="EMBL" id="SNZR01000011">
    <property type="protein sequence ID" value="TDR93338.1"/>
    <property type="molecule type" value="Genomic_DNA"/>
</dbReference>
<gene>
    <name evidence="2" type="ORF">EV668_0596</name>
</gene>
<dbReference type="RefSeq" id="WP_133768345.1">
    <property type="nucleotide sequence ID" value="NZ_SNZR01000011.1"/>
</dbReference>
<keyword evidence="3" id="KW-1185">Reference proteome</keyword>
<reference evidence="2 3" key="1">
    <citation type="submission" date="2019-03" db="EMBL/GenBank/DDBJ databases">
        <title>Genomic Encyclopedia of Type Strains, Phase IV (KMG-IV): sequencing the most valuable type-strain genomes for metagenomic binning, comparative biology and taxonomic classification.</title>
        <authorList>
            <person name="Goeker M."/>
        </authorList>
    </citation>
    <scope>NUCLEOTIDE SEQUENCE [LARGE SCALE GENOMIC DNA]</scope>
    <source>
        <strain evidence="2 3">DSM 25903</strain>
    </source>
</reference>
<evidence type="ECO:0000313" key="2">
    <source>
        <dbReference type="EMBL" id="TDR93338.1"/>
    </source>
</evidence>
<evidence type="ECO:0000256" key="1">
    <source>
        <dbReference type="SAM" id="MobiDB-lite"/>
    </source>
</evidence>
<organism evidence="2 3">
    <name type="scientific">Enterovirga rhinocerotis</name>
    <dbReference type="NCBI Taxonomy" id="1339210"/>
    <lineage>
        <taxon>Bacteria</taxon>
        <taxon>Pseudomonadati</taxon>
        <taxon>Pseudomonadota</taxon>
        <taxon>Alphaproteobacteria</taxon>
        <taxon>Hyphomicrobiales</taxon>
        <taxon>Methylobacteriaceae</taxon>
        <taxon>Enterovirga</taxon>
    </lineage>
</organism>
<sequence length="64" mass="6574">MTRPDGKDHRPPDTEAPARAGQGRSPDLPGGSSQGGGDRTSLRGNGTETDQKVGRPPQPKPGEG</sequence>
<protein>
    <submittedName>
        <fullName evidence="2">Uncharacterized protein</fullName>
    </submittedName>
</protein>
<proteinExistence type="predicted"/>
<feature type="region of interest" description="Disordered" evidence="1">
    <location>
        <begin position="1"/>
        <end position="64"/>
    </location>
</feature>